<dbReference type="EMBL" id="JBHUON010000011">
    <property type="protein sequence ID" value="MFD2865202.1"/>
    <property type="molecule type" value="Genomic_DNA"/>
</dbReference>
<organism evidence="1 2">
    <name type="scientific">Mucilaginibacter antarcticus</name>
    <dbReference type="NCBI Taxonomy" id="1855725"/>
    <lineage>
        <taxon>Bacteria</taxon>
        <taxon>Pseudomonadati</taxon>
        <taxon>Bacteroidota</taxon>
        <taxon>Sphingobacteriia</taxon>
        <taxon>Sphingobacteriales</taxon>
        <taxon>Sphingobacteriaceae</taxon>
        <taxon>Mucilaginibacter</taxon>
    </lineage>
</organism>
<sequence>MLGTLSETQIDDLLNDLPIGRIGCHADGVTYIVPVNYAYDGVNIYTHSAEGMKIDIMRKNPEVCFQADAITNLTNWESVIAWGRFEEITDMIEKQDVMQKIINKVMPLMRGEDAQPSHGFTGDASNVGDTIELILYKIVLSKKTGRFEKE</sequence>
<accession>A0ABW5XSJ6</accession>
<proteinExistence type="predicted"/>
<name>A0ABW5XSJ6_9SPHI</name>
<gene>
    <name evidence="1" type="ORF">ACFSYC_10940</name>
</gene>
<dbReference type="InterPro" id="IPR012349">
    <property type="entry name" value="Split_barrel_FMN-bd"/>
</dbReference>
<evidence type="ECO:0000313" key="1">
    <source>
        <dbReference type="EMBL" id="MFD2865202.1"/>
    </source>
</evidence>
<comment type="caution">
    <text evidence="1">The sequence shown here is derived from an EMBL/GenBank/DDBJ whole genome shotgun (WGS) entry which is preliminary data.</text>
</comment>
<dbReference type="PANTHER" id="PTHR34071:SF2">
    <property type="entry name" value="FLAVIN-NUCLEOTIDE-BINDING PROTEIN"/>
    <property type="match status" value="1"/>
</dbReference>
<reference evidence="2" key="1">
    <citation type="journal article" date="2019" name="Int. J. Syst. Evol. Microbiol.">
        <title>The Global Catalogue of Microorganisms (GCM) 10K type strain sequencing project: providing services to taxonomists for standard genome sequencing and annotation.</title>
        <authorList>
            <consortium name="The Broad Institute Genomics Platform"/>
            <consortium name="The Broad Institute Genome Sequencing Center for Infectious Disease"/>
            <person name="Wu L."/>
            <person name="Ma J."/>
        </authorList>
    </citation>
    <scope>NUCLEOTIDE SEQUENCE [LARGE SCALE GENOMIC DNA]</scope>
    <source>
        <strain evidence="2">KCTC 52232</strain>
    </source>
</reference>
<dbReference type="Proteomes" id="UP001597601">
    <property type="component" value="Unassembled WGS sequence"/>
</dbReference>
<evidence type="ECO:0000313" key="2">
    <source>
        <dbReference type="Proteomes" id="UP001597601"/>
    </source>
</evidence>
<dbReference type="Gene3D" id="2.30.110.10">
    <property type="entry name" value="Electron Transport, Fmn-binding Protein, Chain A"/>
    <property type="match status" value="1"/>
</dbReference>
<dbReference type="InterPro" id="IPR024747">
    <property type="entry name" value="Pyridox_Oxase-rel"/>
</dbReference>
<keyword evidence="2" id="KW-1185">Reference proteome</keyword>
<dbReference type="SUPFAM" id="SSF50475">
    <property type="entry name" value="FMN-binding split barrel"/>
    <property type="match status" value="1"/>
</dbReference>
<dbReference type="RefSeq" id="WP_377127097.1">
    <property type="nucleotide sequence ID" value="NZ_JBHUON010000011.1"/>
</dbReference>
<dbReference type="PANTHER" id="PTHR34071">
    <property type="entry name" value="5-NITROIMIDAZOLE ANTIBIOTICS RESISTANCE PROTEIN, NIMA-FAMILY-RELATED PROTEIN-RELATED"/>
    <property type="match status" value="1"/>
</dbReference>
<dbReference type="Pfam" id="PF12900">
    <property type="entry name" value="Pyridox_ox_2"/>
    <property type="match status" value="1"/>
</dbReference>
<protein>
    <submittedName>
        <fullName evidence="1">Pyridoxamine 5'-phosphate oxidase family protein</fullName>
    </submittedName>
</protein>